<evidence type="ECO:0000313" key="16">
    <source>
        <dbReference type="EMBL" id="MFC3194632.1"/>
    </source>
</evidence>
<evidence type="ECO:0000256" key="12">
    <source>
        <dbReference type="ARBA" id="ARBA00023136"/>
    </source>
</evidence>
<dbReference type="PANTHER" id="PTHR40255">
    <property type="entry name" value="UPF0093 MEMBRANE PROTEIN SLR1790"/>
    <property type="match status" value="1"/>
</dbReference>
<dbReference type="Proteomes" id="UP001595533">
    <property type="component" value="Unassembled WGS sequence"/>
</dbReference>
<dbReference type="Pfam" id="PF03653">
    <property type="entry name" value="UPF0093"/>
    <property type="match status" value="1"/>
</dbReference>
<keyword evidence="9 14" id="KW-1133">Transmembrane helix</keyword>
<keyword evidence="12 14" id="KW-0472">Membrane</keyword>
<evidence type="ECO:0000256" key="7">
    <source>
        <dbReference type="ARBA" id="ARBA00022692"/>
    </source>
</evidence>
<evidence type="ECO:0000256" key="3">
    <source>
        <dbReference type="ARBA" id="ARBA00006501"/>
    </source>
</evidence>
<feature type="binding site" description="axial binding residue" evidence="14">
    <location>
        <position position="87"/>
    </location>
    <ligand>
        <name>heme</name>
        <dbReference type="ChEBI" id="CHEBI:30413"/>
    </ligand>
    <ligandPart>
        <name>Fe</name>
        <dbReference type="ChEBI" id="CHEBI:18248"/>
    </ligandPart>
</feature>
<sequence>MLWIKTFHVFFVVSWFACLFYLPRLYVNHAQTTEKPLCEMLLGMEHRLIKMMWFTFWGTLISALLLVYSIAGSFWLDYIKQGWFIAKVALVAGLVFYHFWCIRIHHHFRAGTEQHSHVWFRVFNEVPALALLVVVYLVIAKPF</sequence>
<organism evidence="16 17">
    <name type="scientific">Marinicella sediminis</name>
    <dbReference type="NCBI Taxonomy" id="1792834"/>
    <lineage>
        <taxon>Bacteria</taxon>
        <taxon>Pseudomonadati</taxon>
        <taxon>Pseudomonadota</taxon>
        <taxon>Gammaproteobacteria</taxon>
        <taxon>Lysobacterales</taxon>
        <taxon>Marinicellaceae</taxon>
        <taxon>Marinicella</taxon>
    </lineage>
</organism>
<feature type="transmembrane region" description="Helical" evidence="14">
    <location>
        <begin position="83"/>
        <end position="102"/>
    </location>
</feature>
<comment type="function">
    <text evidence="14 15">Catalyzes the oxidation of protoporphyrinogen IX to protoporphyrin IX.</text>
</comment>
<evidence type="ECO:0000256" key="4">
    <source>
        <dbReference type="ARBA" id="ARBA00017504"/>
    </source>
</evidence>
<comment type="subcellular location">
    <subcellularLocation>
        <location evidence="1 14">Cell membrane</location>
        <topology evidence="1 14">Multi-pass membrane protein</topology>
    </subcellularLocation>
</comment>
<evidence type="ECO:0000256" key="14">
    <source>
        <dbReference type="HAMAP-Rule" id="MF_02239"/>
    </source>
</evidence>
<comment type="catalytic activity">
    <reaction evidence="13 14 15">
        <text>protoporphyrinogen IX + 3 A = protoporphyrin IX + 3 AH2</text>
        <dbReference type="Rhea" id="RHEA:62000"/>
        <dbReference type="ChEBI" id="CHEBI:13193"/>
        <dbReference type="ChEBI" id="CHEBI:17499"/>
        <dbReference type="ChEBI" id="CHEBI:57306"/>
        <dbReference type="ChEBI" id="CHEBI:57307"/>
    </reaction>
</comment>
<feature type="binding site" description="axial binding residue" evidence="14">
    <location>
        <position position="8"/>
    </location>
    <ligand>
        <name>heme</name>
        <dbReference type="ChEBI" id="CHEBI:30413"/>
    </ligand>
    <ligandPart>
        <name>Fe</name>
        <dbReference type="ChEBI" id="CHEBI:18248"/>
    </ligandPart>
</feature>
<dbReference type="EMBL" id="JBHRTS010000005">
    <property type="protein sequence ID" value="MFC3194632.1"/>
    <property type="molecule type" value="Genomic_DNA"/>
</dbReference>
<dbReference type="InterPro" id="IPR005265">
    <property type="entry name" value="HemJ-like"/>
</dbReference>
<keyword evidence="11 14" id="KW-0408">Iron</keyword>
<keyword evidence="7 14" id="KW-0812">Transmembrane</keyword>
<gene>
    <name evidence="16" type="ORF">ACFODZ_10325</name>
</gene>
<evidence type="ECO:0000313" key="17">
    <source>
        <dbReference type="Proteomes" id="UP001595533"/>
    </source>
</evidence>
<keyword evidence="10 14" id="KW-0560">Oxidoreductase</keyword>
<dbReference type="HAMAP" id="MF_02239">
    <property type="entry name" value="HemJ"/>
    <property type="match status" value="1"/>
</dbReference>
<evidence type="ECO:0000256" key="8">
    <source>
        <dbReference type="ARBA" id="ARBA00022723"/>
    </source>
</evidence>
<evidence type="ECO:0000256" key="11">
    <source>
        <dbReference type="ARBA" id="ARBA00023004"/>
    </source>
</evidence>
<reference evidence="17" key="1">
    <citation type="journal article" date="2019" name="Int. J. Syst. Evol. Microbiol.">
        <title>The Global Catalogue of Microorganisms (GCM) 10K type strain sequencing project: providing services to taxonomists for standard genome sequencing and annotation.</title>
        <authorList>
            <consortium name="The Broad Institute Genomics Platform"/>
            <consortium name="The Broad Institute Genome Sequencing Center for Infectious Disease"/>
            <person name="Wu L."/>
            <person name="Ma J."/>
        </authorList>
    </citation>
    <scope>NUCLEOTIDE SEQUENCE [LARGE SCALE GENOMIC DNA]</scope>
    <source>
        <strain evidence="17">KCTC 42953</strain>
    </source>
</reference>
<evidence type="ECO:0000256" key="13">
    <source>
        <dbReference type="ARBA" id="ARBA00048390"/>
    </source>
</evidence>
<name>A0ABV7JBY1_9GAMM</name>
<accession>A0ABV7JBY1</accession>
<evidence type="ECO:0000256" key="15">
    <source>
        <dbReference type="PIRNR" id="PIRNR004638"/>
    </source>
</evidence>
<dbReference type="PANTHER" id="PTHR40255:SF1">
    <property type="entry name" value="PROTOPORPHYRINOGEN IX OXIDASE"/>
    <property type="match status" value="1"/>
</dbReference>
<comment type="pathway">
    <text evidence="2 14 15">Porphyrin-containing compound metabolism; protoporphyrin-IX biosynthesis; protoporphyrin-IX from protoporphyrinogen-IX: step 1/1.</text>
</comment>
<evidence type="ECO:0000256" key="2">
    <source>
        <dbReference type="ARBA" id="ARBA00005073"/>
    </source>
</evidence>
<keyword evidence="6 14" id="KW-0349">Heme</keyword>
<evidence type="ECO:0000256" key="5">
    <source>
        <dbReference type="ARBA" id="ARBA00022475"/>
    </source>
</evidence>
<feature type="transmembrane region" description="Helical" evidence="14">
    <location>
        <begin position="6"/>
        <end position="27"/>
    </location>
</feature>
<evidence type="ECO:0000256" key="9">
    <source>
        <dbReference type="ARBA" id="ARBA00022989"/>
    </source>
</evidence>
<feature type="transmembrane region" description="Helical" evidence="14">
    <location>
        <begin position="122"/>
        <end position="139"/>
    </location>
</feature>
<proteinExistence type="inferred from homology"/>
<evidence type="ECO:0000256" key="6">
    <source>
        <dbReference type="ARBA" id="ARBA00022617"/>
    </source>
</evidence>
<dbReference type="PROSITE" id="PS51257">
    <property type="entry name" value="PROKAR_LIPOPROTEIN"/>
    <property type="match status" value="1"/>
</dbReference>
<dbReference type="PIRSF" id="PIRSF004638">
    <property type="entry name" value="UCP004638"/>
    <property type="match status" value="1"/>
</dbReference>
<keyword evidence="8 14" id="KW-0479">Metal-binding</keyword>
<keyword evidence="5 14" id="KW-1003">Cell membrane</keyword>
<comment type="cofactor">
    <cofactor evidence="14 15">
        <name>heme b</name>
        <dbReference type="ChEBI" id="CHEBI:60344"/>
    </cofactor>
    <text evidence="14 15">Binds 1 heme b (iron(II)-protoporphyrin IX) group per subunit.</text>
</comment>
<dbReference type="EC" id="1.3.99.-" evidence="14 15"/>
<comment type="caution">
    <text evidence="16">The sequence shown here is derived from an EMBL/GenBank/DDBJ whole genome shotgun (WGS) entry which is preliminary data.</text>
</comment>
<protein>
    <recommendedName>
        <fullName evidence="4 14">Protoporphyrinogen IX oxidase</fullName>
        <shortName evidence="14">PPO</shortName>
        <ecNumber evidence="14 15">1.3.99.-</ecNumber>
    </recommendedName>
</protein>
<comment type="similarity">
    <text evidence="3 14 15">Belongs to the HemJ family.</text>
</comment>
<evidence type="ECO:0000256" key="1">
    <source>
        <dbReference type="ARBA" id="ARBA00004651"/>
    </source>
</evidence>
<dbReference type="RefSeq" id="WP_077410927.1">
    <property type="nucleotide sequence ID" value="NZ_JBHRTS010000005.1"/>
</dbReference>
<keyword evidence="17" id="KW-1185">Reference proteome</keyword>
<feature type="transmembrane region" description="Helical" evidence="14">
    <location>
        <begin position="48"/>
        <end position="71"/>
    </location>
</feature>
<evidence type="ECO:0000256" key="10">
    <source>
        <dbReference type="ARBA" id="ARBA00023002"/>
    </source>
</evidence>
<comment type="subunit">
    <text evidence="14">Homodimer.</text>
</comment>